<name>A0A8K1FH12_PYTOL</name>
<dbReference type="Proteomes" id="UP000794436">
    <property type="component" value="Unassembled WGS sequence"/>
</dbReference>
<keyword evidence="3" id="KW-1185">Reference proteome</keyword>
<evidence type="ECO:0000259" key="1">
    <source>
        <dbReference type="Pfam" id="PF08000"/>
    </source>
</evidence>
<dbReference type="Gene3D" id="2.30.29.50">
    <property type="entry name" value="Bacterial Pleckstrin homology domain"/>
    <property type="match status" value="1"/>
</dbReference>
<sequence length="183" mass="20879">MLGAEKTLFAFQSAKDEFVFTNEALILVKGESAASTRRTAERLEYRDHFLTNVQFETTGRLDRDCEIKFLIGDREVSIDIARKEEKTVKVYYKALVALEREQQNRQHAWKGATDRLADASNTLSLNRLPPSNQANLLVTTTTASPETVTQQANRVLEWMKVDYERLNARCYQVILSRALDSSS</sequence>
<dbReference type="SUPFAM" id="SSF50729">
    <property type="entry name" value="PH domain-like"/>
    <property type="match status" value="1"/>
</dbReference>
<reference evidence="2" key="1">
    <citation type="submission" date="2019-03" db="EMBL/GenBank/DDBJ databases">
        <title>Long read genome sequence of the mycoparasitic Pythium oligandrum ATCC 38472 isolated from sugarbeet rhizosphere.</title>
        <authorList>
            <person name="Gaulin E."/>
        </authorList>
    </citation>
    <scope>NUCLEOTIDE SEQUENCE</scope>
    <source>
        <strain evidence="2">ATCC 38472_TT</strain>
    </source>
</reference>
<protein>
    <recommendedName>
        <fullName evidence="1">Bacterial Pleckstrin homology domain-containing protein</fullName>
    </recommendedName>
</protein>
<proteinExistence type="predicted"/>
<organism evidence="2 3">
    <name type="scientific">Pythium oligandrum</name>
    <name type="common">Mycoparasitic fungus</name>
    <dbReference type="NCBI Taxonomy" id="41045"/>
    <lineage>
        <taxon>Eukaryota</taxon>
        <taxon>Sar</taxon>
        <taxon>Stramenopiles</taxon>
        <taxon>Oomycota</taxon>
        <taxon>Peronosporomycetes</taxon>
        <taxon>Pythiales</taxon>
        <taxon>Pythiaceae</taxon>
        <taxon>Pythium</taxon>
    </lineage>
</organism>
<feature type="domain" description="Bacterial Pleckstrin homology" evidence="1">
    <location>
        <begin position="4"/>
        <end position="97"/>
    </location>
</feature>
<dbReference type="OrthoDB" id="2096634at2759"/>
<gene>
    <name evidence="2" type="ORF">Poli38472_011891</name>
</gene>
<comment type="caution">
    <text evidence="2">The sequence shown here is derived from an EMBL/GenBank/DDBJ whole genome shotgun (WGS) entry which is preliminary data.</text>
</comment>
<evidence type="ECO:0000313" key="2">
    <source>
        <dbReference type="EMBL" id="TMW58303.1"/>
    </source>
</evidence>
<dbReference type="Pfam" id="PF08000">
    <property type="entry name" value="bPH_1"/>
    <property type="match status" value="1"/>
</dbReference>
<dbReference type="AlphaFoldDB" id="A0A8K1FH12"/>
<dbReference type="PANTHER" id="PTHR35796">
    <property type="entry name" value="HYPOTHETICAL CYTOSOLIC PROTEIN"/>
    <property type="match status" value="1"/>
</dbReference>
<dbReference type="PANTHER" id="PTHR35796:SF3">
    <property type="entry name" value="BHLH DOMAIN-CONTAINING PROTEIN"/>
    <property type="match status" value="1"/>
</dbReference>
<accession>A0A8K1FH12</accession>
<dbReference type="EMBL" id="SPLM01000112">
    <property type="protein sequence ID" value="TMW58303.1"/>
    <property type="molecule type" value="Genomic_DNA"/>
</dbReference>
<dbReference type="InterPro" id="IPR012544">
    <property type="entry name" value="PHb"/>
</dbReference>
<dbReference type="InterPro" id="IPR037063">
    <property type="entry name" value="PHb_sf"/>
</dbReference>
<evidence type="ECO:0000313" key="3">
    <source>
        <dbReference type="Proteomes" id="UP000794436"/>
    </source>
</evidence>